<evidence type="ECO:0000313" key="2">
    <source>
        <dbReference type="Proteomes" id="UP000005324"/>
    </source>
</evidence>
<dbReference type="EMBL" id="ADVL01000417">
    <property type="protein sequence ID" value="EFH11370.1"/>
    <property type="molecule type" value="Genomic_DNA"/>
</dbReference>
<name>D5RMV7_9PROT</name>
<accession>D5RMV7</accession>
<dbReference type="Proteomes" id="UP000005324">
    <property type="component" value="Unassembled WGS sequence"/>
</dbReference>
<dbReference type="RefSeq" id="WP_007005348.1">
    <property type="nucleotide sequence ID" value="NZ_GG770782.1"/>
</dbReference>
<dbReference type="HOGENOM" id="CLU_1726254_0_0_5"/>
<comment type="caution">
    <text evidence="1">The sequence shown here is derived from an EMBL/GenBank/DDBJ whole genome shotgun (WGS) entry which is preliminary data.</text>
</comment>
<reference evidence="1 2" key="1">
    <citation type="submission" date="2010-04" db="EMBL/GenBank/DDBJ databases">
        <authorList>
            <person name="Qin X."/>
            <person name="Bachman B."/>
            <person name="Battles P."/>
            <person name="Bell A."/>
            <person name="Bess C."/>
            <person name="Bickham C."/>
            <person name="Chaboub L."/>
            <person name="Chen D."/>
            <person name="Coyle M."/>
            <person name="Deiros D.R."/>
            <person name="Dinh H."/>
            <person name="Forbes L."/>
            <person name="Fowler G."/>
            <person name="Francisco L."/>
            <person name="Fu Q."/>
            <person name="Gubbala S."/>
            <person name="Hale W."/>
            <person name="Han Y."/>
            <person name="Hemphill L."/>
            <person name="Highlander S.K."/>
            <person name="Hirani K."/>
            <person name="Hogues M."/>
            <person name="Jackson L."/>
            <person name="Jakkamsetti A."/>
            <person name="Javaid M."/>
            <person name="Jiang H."/>
            <person name="Korchina V."/>
            <person name="Kovar C."/>
            <person name="Lara F."/>
            <person name="Lee S."/>
            <person name="Mata R."/>
            <person name="Mathew T."/>
            <person name="Moen C."/>
            <person name="Morales K."/>
            <person name="Munidasa M."/>
            <person name="Nazareth L."/>
            <person name="Ngo R."/>
            <person name="Nguyen L."/>
            <person name="Okwuonu G."/>
            <person name="Ongeri F."/>
            <person name="Patil S."/>
            <person name="Petrosino J."/>
            <person name="Pham C."/>
            <person name="Pham P."/>
            <person name="Pu L.-L."/>
            <person name="Puazo M."/>
            <person name="Raj R."/>
            <person name="Reid J."/>
            <person name="Rouhana J."/>
            <person name="Saada N."/>
            <person name="Shang Y."/>
            <person name="Simmons D."/>
            <person name="Thornton R."/>
            <person name="Warren J."/>
            <person name="Weissenberger G."/>
            <person name="Zhang J."/>
            <person name="Zhang L."/>
            <person name="Zhou C."/>
            <person name="Zhu D."/>
            <person name="Muzny D."/>
            <person name="Worley K."/>
            <person name="Gibbs R."/>
        </authorList>
    </citation>
    <scope>NUCLEOTIDE SEQUENCE [LARGE SCALE GENOMIC DNA]</scope>
    <source>
        <strain evidence="1 2">ATCC 49957</strain>
    </source>
</reference>
<organism evidence="1 2">
    <name type="scientific">Pseudoroseomonas cervicalis ATCC 49957</name>
    <dbReference type="NCBI Taxonomy" id="525371"/>
    <lineage>
        <taxon>Bacteria</taxon>
        <taxon>Pseudomonadati</taxon>
        <taxon>Pseudomonadota</taxon>
        <taxon>Alphaproteobacteria</taxon>
        <taxon>Acetobacterales</taxon>
        <taxon>Roseomonadaceae</taxon>
        <taxon>Roseomonas</taxon>
    </lineage>
</organism>
<gene>
    <name evidence="1" type="ORF">HMPREF0731_2418</name>
</gene>
<feature type="non-terminal residue" evidence="1">
    <location>
        <position position="1"/>
    </location>
</feature>
<dbReference type="AlphaFoldDB" id="D5RMV7"/>
<proteinExistence type="predicted"/>
<evidence type="ECO:0000313" key="1">
    <source>
        <dbReference type="EMBL" id="EFH11370.1"/>
    </source>
</evidence>
<keyword evidence="2" id="KW-1185">Reference proteome</keyword>
<sequence>RGLDRAALARRSLALGQGAELEFESSTAWAPNSSADGLPLALGPLAFGRLRWPGGARAVLRLRAEAPARPNAAGHLALAGFVPEGSAGWRVLGVAQQPADPLTLRLDLQQGEARFLLRRRCFSSGFDALRTEDQLTWAMRLRGVELEAAPG</sequence>
<protein>
    <submittedName>
        <fullName evidence="1">Uncharacterized protein</fullName>
    </submittedName>
</protein>